<feature type="transmembrane region" description="Helical" evidence="5">
    <location>
        <begin position="623"/>
        <end position="640"/>
    </location>
</feature>
<keyword evidence="2 5" id="KW-0812">Transmembrane</keyword>
<dbReference type="GO" id="GO:0016020">
    <property type="term" value="C:membrane"/>
    <property type="evidence" value="ECO:0007669"/>
    <property type="project" value="UniProtKB-SubCell"/>
</dbReference>
<evidence type="ECO:0000256" key="2">
    <source>
        <dbReference type="ARBA" id="ARBA00022692"/>
    </source>
</evidence>
<reference evidence="7" key="1">
    <citation type="submission" date="2022-01" db="EMBL/GenBank/DDBJ databases">
        <title>Genome Sequence Resource for Two Populations of Ditylenchus destructor, the Migratory Endoparasitic Phytonematode.</title>
        <authorList>
            <person name="Zhang H."/>
            <person name="Lin R."/>
            <person name="Xie B."/>
        </authorList>
    </citation>
    <scope>NUCLEOTIDE SEQUENCE</scope>
    <source>
        <strain evidence="7">BazhouSP</strain>
    </source>
</reference>
<keyword evidence="4 5" id="KW-0472">Membrane</keyword>
<accession>A0AAD4MMX9</accession>
<dbReference type="GO" id="GO:0007166">
    <property type="term" value="P:cell surface receptor signaling pathway"/>
    <property type="evidence" value="ECO:0007669"/>
    <property type="project" value="InterPro"/>
</dbReference>
<evidence type="ECO:0000256" key="4">
    <source>
        <dbReference type="ARBA" id="ARBA00023136"/>
    </source>
</evidence>
<proteinExistence type="predicted"/>
<gene>
    <name evidence="7" type="ORF">DdX_18114</name>
</gene>
<dbReference type="InterPro" id="IPR017981">
    <property type="entry name" value="GPCR_2-like_7TM"/>
</dbReference>
<feature type="transmembrane region" description="Helical" evidence="5">
    <location>
        <begin position="700"/>
        <end position="720"/>
    </location>
</feature>
<protein>
    <submittedName>
        <fullName evidence="7">Adhesion G-protein coupled receptor G7</fullName>
    </submittedName>
</protein>
<keyword evidence="8" id="KW-1185">Reference proteome</keyword>
<evidence type="ECO:0000256" key="3">
    <source>
        <dbReference type="ARBA" id="ARBA00022989"/>
    </source>
</evidence>
<feature type="transmembrane region" description="Helical" evidence="5">
    <location>
        <begin position="660"/>
        <end position="680"/>
    </location>
</feature>
<feature type="domain" description="G-protein coupled receptors family 2 profile 2" evidence="6">
    <location>
        <begin position="622"/>
        <end position="855"/>
    </location>
</feature>
<dbReference type="PROSITE" id="PS50261">
    <property type="entry name" value="G_PROTEIN_RECEP_F2_4"/>
    <property type="match status" value="1"/>
</dbReference>
<evidence type="ECO:0000313" key="8">
    <source>
        <dbReference type="Proteomes" id="UP001201812"/>
    </source>
</evidence>
<evidence type="ECO:0000313" key="7">
    <source>
        <dbReference type="EMBL" id="KAI1698103.1"/>
    </source>
</evidence>
<feature type="transmembrane region" description="Helical" evidence="5">
    <location>
        <begin position="740"/>
        <end position="766"/>
    </location>
</feature>
<feature type="transmembrane region" description="Helical" evidence="5">
    <location>
        <begin position="829"/>
        <end position="853"/>
    </location>
</feature>
<dbReference type="PANTHER" id="PTHR45692:SF1">
    <property type="entry name" value="G-PROTEIN COUPLED RECEPTORS FAMILY 2 PROFILE 2 DOMAIN-CONTAINING PROTEIN"/>
    <property type="match status" value="1"/>
</dbReference>
<feature type="transmembrane region" description="Helical" evidence="5">
    <location>
        <begin position="803"/>
        <end position="823"/>
    </location>
</feature>
<comment type="subcellular location">
    <subcellularLocation>
        <location evidence="1">Membrane</location>
        <topology evidence="1">Multi-pass membrane protein</topology>
    </subcellularLocation>
</comment>
<evidence type="ECO:0000259" key="6">
    <source>
        <dbReference type="PROSITE" id="PS50261"/>
    </source>
</evidence>
<dbReference type="PANTHER" id="PTHR45692">
    <property type="entry name" value="G_PROTEIN_RECEP_F2_4 DOMAIN-CONTAINING PROTEIN"/>
    <property type="match status" value="1"/>
</dbReference>
<dbReference type="EMBL" id="JAKKPZ010000235">
    <property type="protein sequence ID" value="KAI1698103.1"/>
    <property type="molecule type" value="Genomic_DNA"/>
</dbReference>
<dbReference type="GO" id="GO:0004888">
    <property type="term" value="F:transmembrane signaling receptor activity"/>
    <property type="evidence" value="ECO:0007669"/>
    <property type="project" value="InterPro"/>
</dbReference>
<dbReference type="Gene3D" id="1.20.1070.10">
    <property type="entry name" value="Rhodopsin 7-helix transmembrane proteins"/>
    <property type="match status" value="1"/>
</dbReference>
<sequence length="891" mass="101721">MYEPYEGAKICMCEGNDSDAEKYCRTMPNTVFIAEMMTKTIYVYGEIETQSRYSTLDYTLKFTLNSTQSPMYNFVCRRPSPDILSINPMPEDKKSKKSSQDQIRPYFFLDARNSIAKFGPWYTKCHVSHVILDTDIVNGLYITFAKDPLDKNSDVRMVYDLDLEPPLEVFEFFVDDLDSKYEPGECRIVRASPFNRYCYCMGKNRTANFCGTEKSRISMFESIDRWQGKSEAPQVSFPPMVTKTYRPISHTVQITTAKQPSVLIESNEDLEGTLYGLESLLESEDVSAEDINNALVAFDKILDVESDNFTQDTSFRFLTVLNKLIDLARDDFAYTSGKNLALVKSSVSCGSDRWPHLSFNGQNFIISRTPNIGMNKQNSIGFIDEEICKVGRANHSYIAIFYIMRNRKLFHTKKNIETNSDPREFSCERQILFPDPEDGVVLSGKLVPNDNGSGIDEIHQIEYDGSYVPMIQLKFSLDNIDKPLHSSFVVTHWTGQRWVAEIGQEMREKGDYLVAEINHLTDFTLLVDGLKTDPILCNEFLKDFSTVLNVLSTTGLVLLAFAIIGRRSKVGLKKRFSSRFSDRSQRSTTTKSSATRSTASVISNRSAMNHTSAKQNEDELIRLLYYIFLALFYLSFTLLSDDSQIILQLHWLTCTTAAKITYFFLLSCVTITLFQSLEVVALFSHSTKSEHFLKHFTQSYWALIACTVVPGVILCIIHRLSPKLFDRRDSFCWLRPDYVVPAVVLPLTGVLFQGVICFVLIIFKILEPSNKSRTSMSGLSIFRRASARRLTATLKRTEKADKVLVLFCIQIMLGLPWVFQYLAMSSPELVLAHYAFTIVIGSQGIVLFVLFCYRRVRLRNKEKSFIDLTASIRDTMSIMSFKRNMFLSSNQ</sequence>
<dbReference type="AlphaFoldDB" id="A0AAD4MMX9"/>
<name>A0AAD4MMX9_9BILA</name>
<dbReference type="Proteomes" id="UP001201812">
    <property type="component" value="Unassembled WGS sequence"/>
</dbReference>
<organism evidence="7 8">
    <name type="scientific">Ditylenchus destructor</name>
    <dbReference type="NCBI Taxonomy" id="166010"/>
    <lineage>
        <taxon>Eukaryota</taxon>
        <taxon>Metazoa</taxon>
        <taxon>Ecdysozoa</taxon>
        <taxon>Nematoda</taxon>
        <taxon>Chromadorea</taxon>
        <taxon>Rhabditida</taxon>
        <taxon>Tylenchina</taxon>
        <taxon>Tylenchomorpha</taxon>
        <taxon>Sphaerularioidea</taxon>
        <taxon>Anguinidae</taxon>
        <taxon>Anguininae</taxon>
        <taxon>Ditylenchus</taxon>
    </lineage>
</organism>
<comment type="caution">
    <text evidence="7">The sequence shown here is derived from an EMBL/GenBank/DDBJ whole genome shotgun (WGS) entry which is preliminary data.</text>
</comment>
<feature type="transmembrane region" description="Helical" evidence="5">
    <location>
        <begin position="544"/>
        <end position="565"/>
    </location>
</feature>
<evidence type="ECO:0000256" key="1">
    <source>
        <dbReference type="ARBA" id="ARBA00004141"/>
    </source>
</evidence>
<evidence type="ECO:0000256" key="5">
    <source>
        <dbReference type="SAM" id="Phobius"/>
    </source>
</evidence>
<keyword evidence="3 5" id="KW-1133">Transmembrane helix</keyword>
<keyword evidence="7" id="KW-0675">Receptor</keyword>